<dbReference type="InterPro" id="IPR011990">
    <property type="entry name" value="TPR-like_helical_dom_sf"/>
</dbReference>
<proteinExistence type="predicted"/>
<evidence type="ECO:0000313" key="2">
    <source>
        <dbReference type="EMBL" id="SNR79465.1"/>
    </source>
</evidence>
<evidence type="ECO:0000313" key="3">
    <source>
        <dbReference type="Proteomes" id="UP000198420"/>
    </source>
</evidence>
<sequence length="159" mass="16564">MAFQGAVADVLLVQRATREALATQPDWGPELFTALAGTGQAAAARNAYAALCATALHHLGSDHLDTLDIRGNLANWQGWAGDVAGAVTASKELVADQLRVLGPDHPNTLITRKNLAQWLQRAGLGASPGSDGGVSETLDNGAVDARPETPRTDHPEIEG</sequence>
<accession>A0A238Z7L5</accession>
<dbReference type="AlphaFoldDB" id="A0A238Z7L5"/>
<dbReference type="Proteomes" id="UP000198420">
    <property type="component" value="Unassembled WGS sequence"/>
</dbReference>
<dbReference type="EMBL" id="FZNP01000007">
    <property type="protein sequence ID" value="SNR79465.1"/>
    <property type="molecule type" value="Genomic_DNA"/>
</dbReference>
<organism evidence="2 3">
    <name type="scientific">Actinomadura mexicana</name>
    <dbReference type="NCBI Taxonomy" id="134959"/>
    <lineage>
        <taxon>Bacteria</taxon>
        <taxon>Bacillati</taxon>
        <taxon>Actinomycetota</taxon>
        <taxon>Actinomycetes</taxon>
        <taxon>Streptosporangiales</taxon>
        <taxon>Thermomonosporaceae</taxon>
        <taxon>Actinomadura</taxon>
    </lineage>
</organism>
<feature type="region of interest" description="Disordered" evidence="1">
    <location>
        <begin position="125"/>
        <end position="159"/>
    </location>
</feature>
<name>A0A238Z7L5_9ACTN</name>
<dbReference type="Gene3D" id="1.25.40.10">
    <property type="entry name" value="Tetratricopeptide repeat domain"/>
    <property type="match status" value="1"/>
</dbReference>
<gene>
    <name evidence="2" type="ORF">SAMN06265355_10735</name>
</gene>
<feature type="compositionally biased region" description="Basic and acidic residues" evidence="1">
    <location>
        <begin position="145"/>
        <end position="159"/>
    </location>
</feature>
<evidence type="ECO:0000256" key="1">
    <source>
        <dbReference type="SAM" id="MobiDB-lite"/>
    </source>
</evidence>
<keyword evidence="3" id="KW-1185">Reference proteome</keyword>
<dbReference type="Pfam" id="PF13374">
    <property type="entry name" value="TPR_10"/>
    <property type="match status" value="1"/>
</dbReference>
<reference evidence="3" key="1">
    <citation type="submission" date="2017-06" db="EMBL/GenBank/DDBJ databases">
        <authorList>
            <person name="Varghese N."/>
            <person name="Submissions S."/>
        </authorList>
    </citation>
    <scope>NUCLEOTIDE SEQUENCE [LARGE SCALE GENOMIC DNA]</scope>
    <source>
        <strain evidence="3">DSM 44485</strain>
    </source>
</reference>
<protein>
    <submittedName>
        <fullName evidence="2">Tetratricopeptide repeat-containing protein</fullName>
    </submittedName>
</protein>